<dbReference type="EMBL" id="JACSQY010000003">
    <property type="protein sequence ID" value="MBD7907773.1"/>
    <property type="molecule type" value="Genomic_DNA"/>
</dbReference>
<feature type="transmembrane region" description="Helical" evidence="10">
    <location>
        <begin position="96"/>
        <end position="115"/>
    </location>
</feature>
<feature type="binding site" evidence="10">
    <location>
        <position position="74"/>
    </location>
    <ligand>
        <name>Na(+)</name>
        <dbReference type="ChEBI" id="CHEBI:29101"/>
        <note>structural</note>
    </ligand>
</feature>
<dbReference type="HAMAP" id="MF_00454">
    <property type="entry name" value="FluC"/>
    <property type="match status" value="1"/>
</dbReference>
<name>A0ABR8PI00_9BACL</name>
<organism evidence="11 12">
    <name type="scientific">Sporosarcina gallistercoris</name>
    <dbReference type="NCBI Taxonomy" id="2762245"/>
    <lineage>
        <taxon>Bacteria</taxon>
        <taxon>Bacillati</taxon>
        <taxon>Bacillota</taxon>
        <taxon>Bacilli</taxon>
        <taxon>Bacillales</taxon>
        <taxon>Caryophanaceae</taxon>
        <taxon>Sporosarcina</taxon>
    </lineage>
</organism>
<gene>
    <name evidence="10" type="primary">fluC</name>
    <name evidence="10" type="synonym">crcB</name>
    <name evidence="11" type="ORF">H9659_05485</name>
</gene>
<evidence type="ECO:0000313" key="12">
    <source>
        <dbReference type="Proteomes" id="UP000659496"/>
    </source>
</evidence>
<feature type="transmembrane region" description="Helical" evidence="10">
    <location>
        <begin position="6"/>
        <end position="24"/>
    </location>
</feature>
<keyword evidence="6 10" id="KW-0407">Ion channel</keyword>
<comment type="catalytic activity">
    <reaction evidence="8">
        <text>fluoride(in) = fluoride(out)</text>
        <dbReference type="Rhea" id="RHEA:76159"/>
        <dbReference type="ChEBI" id="CHEBI:17051"/>
    </reaction>
    <physiologicalReaction direction="left-to-right" evidence="8">
        <dbReference type="Rhea" id="RHEA:76160"/>
    </physiologicalReaction>
</comment>
<evidence type="ECO:0000256" key="3">
    <source>
        <dbReference type="ARBA" id="ARBA00022692"/>
    </source>
</evidence>
<evidence type="ECO:0000256" key="9">
    <source>
        <dbReference type="ARBA" id="ARBA00049940"/>
    </source>
</evidence>
<comment type="subcellular location">
    <subcellularLocation>
        <location evidence="1 10">Cell membrane</location>
        <topology evidence="1 10">Multi-pass membrane protein</topology>
    </subcellularLocation>
</comment>
<accession>A0ABR8PI00</accession>
<comment type="activity regulation">
    <text evidence="10">Na(+) is not transported, but it plays an essential structural role and its presence is essential for fluoride channel function.</text>
</comment>
<evidence type="ECO:0000256" key="5">
    <source>
        <dbReference type="ARBA" id="ARBA00023136"/>
    </source>
</evidence>
<feature type="transmembrane region" description="Helical" evidence="10">
    <location>
        <begin position="36"/>
        <end position="57"/>
    </location>
</feature>
<evidence type="ECO:0000256" key="1">
    <source>
        <dbReference type="ARBA" id="ARBA00004651"/>
    </source>
</evidence>
<proteinExistence type="inferred from homology"/>
<keyword evidence="10" id="KW-0813">Transport</keyword>
<dbReference type="Pfam" id="PF02537">
    <property type="entry name" value="CRCB"/>
    <property type="match status" value="1"/>
</dbReference>
<feature type="transmembrane region" description="Helical" evidence="10">
    <location>
        <begin position="63"/>
        <end position="84"/>
    </location>
</feature>
<keyword evidence="10" id="KW-0479">Metal-binding</keyword>
<dbReference type="Proteomes" id="UP000659496">
    <property type="component" value="Unassembled WGS sequence"/>
</dbReference>
<sequence length="129" mass="13389">MMTWADLAAVGAGGFAGAIIRYLVSRKLNTRAPVPYGTLVVNMFGCLLIGLVAGLQLSPTLTFLLGSGLAGALTTFSTWLKELVGMARLREVGKSSGYLMGSIILGIVLVYAGYIGGTFFSSNGLVSCC</sequence>
<evidence type="ECO:0000256" key="7">
    <source>
        <dbReference type="ARBA" id="ARBA00035120"/>
    </source>
</evidence>
<keyword evidence="10" id="KW-0406">Ion transport</keyword>
<comment type="function">
    <text evidence="9 10">Fluoride-specific ion channel. Important for reducing fluoride concentration in the cell, thus reducing its toxicity.</text>
</comment>
<dbReference type="RefSeq" id="WP_191688934.1">
    <property type="nucleotide sequence ID" value="NZ_JACSQY010000003.1"/>
</dbReference>
<keyword evidence="2 10" id="KW-1003">Cell membrane</keyword>
<keyword evidence="3 10" id="KW-0812">Transmembrane</keyword>
<protein>
    <recommendedName>
        <fullName evidence="10">Fluoride-specific ion channel FluC</fullName>
    </recommendedName>
</protein>
<reference evidence="11 12" key="1">
    <citation type="submission" date="2020-08" db="EMBL/GenBank/DDBJ databases">
        <title>A Genomic Blueprint of the Chicken Gut Microbiome.</title>
        <authorList>
            <person name="Gilroy R."/>
            <person name="Ravi A."/>
            <person name="Getino M."/>
            <person name="Pursley I."/>
            <person name="Horton D.L."/>
            <person name="Alikhan N.-F."/>
            <person name="Baker D."/>
            <person name="Gharbi K."/>
            <person name="Hall N."/>
            <person name="Watson M."/>
            <person name="Adriaenssens E.M."/>
            <person name="Foster-Nyarko E."/>
            <person name="Jarju S."/>
            <person name="Secka A."/>
            <person name="Antonio M."/>
            <person name="Oren A."/>
            <person name="Chaudhuri R."/>
            <person name="La Ragione R.M."/>
            <person name="Hildebrand F."/>
            <person name="Pallen M.J."/>
        </authorList>
    </citation>
    <scope>NUCLEOTIDE SEQUENCE [LARGE SCALE GENOMIC DNA]</scope>
    <source>
        <strain evidence="11 12">Sa3CUA8</strain>
    </source>
</reference>
<evidence type="ECO:0000256" key="8">
    <source>
        <dbReference type="ARBA" id="ARBA00035585"/>
    </source>
</evidence>
<evidence type="ECO:0000256" key="4">
    <source>
        <dbReference type="ARBA" id="ARBA00022989"/>
    </source>
</evidence>
<dbReference type="PANTHER" id="PTHR28259">
    <property type="entry name" value="FLUORIDE EXPORT PROTEIN 1-RELATED"/>
    <property type="match status" value="1"/>
</dbReference>
<evidence type="ECO:0000256" key="6">
    <source>
        <dbReference type="ARBA" id="ARBA00023303"/>
    </source>
</evidence>
<comment type="similarity">
    <text evidence="7 10">Belongs to the fluoride channel Fluc/FEX (TC 1.A.43) family.</text>
</comment>
<feature type="binding site" evidence="10">
    <location>
        <position position="71"/>
    </location>
    <ligand>
        <name>Na(+)</name>
        <dbReference type="ChEBI" id="CHEBI:29101"/>
        <note>structural</note>
    </ligand>
</feature>
<keyword evidence="12" id="KW-1185">Reference proteome</keyword>
<dbReference type="PANTHER" id="PTHR28259:SF1">
    <property type="entry name" value="FLUORIDE EXPORT PROTEIN 1-RELATED"/>
    <property type="match status" value="1"/>
</dbReference>
<keyword evidence="5 10" id="KW-0472">Membrane</keyword>
<evidence type="ECO:0000256" key="2">
    <source>
        <dbReference type="ARBA" id="ARBA00022475"/>
    </source>
</evidence>
<evidence type="ECO:0000313" key="11">
    <source>
        <dbReference type="EMBL" id="MBD7907773.1"/>
    </source>
</evidence>
<dbReference type="InterPro" id="IPR003691">
    <property type="entry name" value="FluC"/>
</dbReference>
<comment type="caution">
    <text evidence="11">The sequence shown here is derived from an EMBL/GenBank/DDBJ whole genome shotgun (WGS) entry which is preliminary data.</text>
</comment>
<keyword evidence="4 10" id="KW-1133">Transmembrane helix</keyword>
<keyword evidence="10" id="KW-0915">Sodium</keyword>
<evidence type="ECO:0000256" key="10">
    <source>
        <dbReference type="HAMAP-Rule" id="MF_00454"/>
    </source>
</evidence>